<reference evidence="2" key="1">
    <citation type="submission" date="2021-09" db="EMBL/GenBank/DDBJ databases">
        <authorList>
            <consortium name="AG Swart"/>
            <person name="Singh M."/>
            <person name="Singh A."/>
            <person name="Seah K."/>
            <person name="Emmerich C."/>
        </authorList>
    </citation>
    <scope>NUCLEOTIDE SEQUENCE</scope>
    <source>
        <strain evidence="2">ATCC30299</strain>
    </source>
</reference>
<keyword evidence="1" id="KW-1133">Transmembrane helix</keyword>
<feature type="transmembrane region" description="Helical" evidence="1">
    <location>
        <begin position="398"/>
        <end position="418"/>
    </location>
</feature>
<organism evidence="2 3">
    <name type="scientific">Blepharisma stoltei</name>
    <dbReference type="NCBI Taxonomy" id="1481888"/>
    <lineage>
        <taxon>Eukaryota</taxon>
        <taxon>Sar</taxon>
        <taxon>Alveolata</taxon>
        <taxon>Ciliophora</taxon>
        <taxon>Postciliodesmatophora</taxon>
        <taxon>Heterotrichea</taxon>
        <taxon>Heterotrichida</taxon>
        <taxon>Blepharismidae</taxon>
        <taxon>Blepharisma</taxon>
    </lineage>
</organism>
<feature type="transmembrane region" description="Helical" evidence="1">
    <location>
        <begin position="279"/>
        <end position="300"/>
    </location>
</feature>
<name>A0AAU9JPI4_9CILI</name>
<dbReference type="AlphaFoldDB" id="A0AAU9JPI4"/>
<protein>
    <recommendedName>
        <fullName evidence="4">Major facilitator superfamily (MFS) profile domain-containing protein</fullName>
    </recommendedName>
</protein>
<feature type="transmembrane region" description="Helical" evidence="1">
    <location>
        <begin position="373"/>
        <end position="392"/>
    </location>
</feature>
<keyword evidence="1" id="KW-0812">Transmembrane</keyword>
<feature type="transmembrane region" description="Helical" evidence="1">
    <location>
        <begin position="47"/>
        <end position="66"/>
    </location>
</feature>
<dbReference type="SUPFAM" id="SSF103473">
    <property type="entry name" value="MFS general substrate transporter"/>
    <property type="match status" value="1"/>
</dbReference>
<evidence type="ECO:0000313" key="3">
    <source>
        <dbReference type="Proteomes" id="UP001162131"/>
    </source>
</evidence>
<sequence>MYDNRINTRCIFAKSMLSYRFLRGIASMSLIPLIWVLSNSIYQSSNIFFFSWVFYFAFESLSNILIQMNEKFGLSRLLYISYVFGSIISGTLILIAFLLSDVTGIILFFLGRSLQGLSEGLIFKSESHYIQSICQKTESDAILFKLKTWYFIGAMFGSMLGFIITITEIIDSCAFLIFFYIIISVIHFIYSIKTYPKLPPYFDLKLGSKVHKTYFGLSFEDHYQIAKRDMQVMHLSDRSIAKTRICGVLIISLSGFANCMSLAFLYSDQTMHIYESFDSYYIFNAYMSAMILAALAMVFVRKLKKYLFIYIVIYGSIIVAALWLCMIITSNFGWAGLYLNFILLIWGSLLLNELSNYQAYLIIGPKSHLFVNLLYLGISSSGYIFGAFLAIIFEENYINASILISFFMASALLILAVFSECQEHPEFVEKVSQHTIRELKYPFQSRKEASDSLLHPLIDIPDE</sequence>
<evidence type="ECO:0000256" key="1">
    <source>
        <dbReference type="SAM" id="Phobius"/>
    </source>
</evidence>
<feature type="transmembrane region" description="Helical" evidence="1">
    <location>
        <begin position="78"/>
        <end position="99"/>
    </location>
</feature>
<evidence type="ECO:0000313" key="2">
    <source>
        <dbReference type="EMBL" id="CAG9329147.1"/>
    </source>
</evidence>
<feature type="transmembrane region" description="Helical" evidence="1">
    <location>
        <begin position="307"/>
        <end position="329"/>
    </location>
</feature>
<keyword evidence="1" id="KW-0472">Membrane</keyword>
<evidence type="ECO:0008006" key="4">
    <source>
        <dbReference type="Google" id="ProtNLM"/>
    </source>
</evidence>
<comment type="caution">
    <text evidence="2">The sequence shown here is derived from an EMBL/GenBank/DDBJ whole genome shotgun (WGS) entry which is preliminary data.</text>
</comment>
<accession>A0AAU9JPI4</accession>
<dbReference type="InterPro" id="IPR036259">
    <property type="entry name" value="MFS_trans_sf"/>
</dbReference>
<gene>
    <name evidence="2" type="ORF">BSTOLATCC_MIC47976</name>
</gene>
<feature type="transmembrane region" description="Helical" evidence="1">
    <location>
        <begin position="335"/>
        <end position="352"/>
    </location>
</feature>
<feature type="transmembrane region" description="Helical" evidence="1">
    <location>
        <begin position="144"/>
        <end position="163"/>
    </location>
</feature>
<feature type="transmembrane region" description="Helical" evidence="1">
    <location>
        <begin position="245"/>
        <end position="267"/>
    </location>
</feature>
<feature type="transmembrane region" description="Helical" evidence="1">
    <location>
        <begin position="105"/>
        <end position="123"/>
    </location>
</feature>
<proteinExistence type="predicted"/>
<dbReference type="Proteomes" id="UP001162131">
    <property type="component" value="Unassembled WGS sequence"/>
</dbReference>
<dbReference type="Gene3D" id="1.20.1250.20">
    <property type="entry name" value="MFS general substrate transporter like domains"/>
    <property type="match status" value="1"/>
</dbReference>
<feature type="transmembrane region" description="Helical" evidence="1">
    <location>
        <begin position="169"/>
        <end position="190"/>
    </location>
</feature>
<feature type="transmembrane region" description="Helical" evidence="1">
    <location>
        <begin position="21"/>
        <end position="41"/>
    </location>
</feature>
<dbReference type="EMBL" id="CAJZBQ010000047">
    <property type="protein sequence ID" value="CAG9329147.1"/>
    <property type="molecule type" value="Genomic_DNA"/>
</dbReference>
<keyword evidence="3" id="KW-1185">Reference proteome</keyword>